<gene>
    <name evidence="2" type="ORF">A3B10_03135</name>
</gene>
<name>A0A1F5Q257_9BACT</name>
<organism evidence="2 3">
    <name type="scientific">Candidatus Doudnabacteria bacterium RIFCSPLOWO2_01_FULL_44_21</name>
    <dbReference type="NCBI Taxonomy" id="1817841"/>
    <lineage>
        <taxon>Bacteria</taxon>
        <taxon>Candidatus Doudnaibacteriota</taxon>
    </lineage>
</organism>
<feature type="region of interest" description="Disordered" evidence="1">
    <location>
        <begin position="1"/>
        <end position="30"/>
    </location>
</feature>
<evidence type="ECO:0000256" key="1">
    <source>
        <dbReference type="SAM" id="MobiDB-lite"/>
    </source>
</evidence>
<evidence type="ECO:0000313" key="3">
    <source>
        <dbReference type="Proteomes" id="UP000177281"/>
    </source>
</evidence>
<dbReference type="EMBL" id="MFFB01000006">
    <property type="protein sequence ID" value="OGE96271.1"/>
    <property type="molecule type" value="Genomic_DNA"/>
</dbReference>
<sequence>MGRDTLGPSPEEMGIATPEGQESGRESTEQVARFQAALLSELRKDILASYGEGRQRNPLLANDRKNIESAQTVVPVIDYRHQQKGDTDWVDMKIDYELQSPDGSTYSFRDAPGRSSDAAYSSAFFQERVGALEYQLSILRAEHQKFMEVQESERQRIRDFKSMIDDESTSETRRKDLRQAITGIEKDILRRDHKWAAVAGKIGYIERELADNRKQKTA</sequence>
<protein>
    <submittedName>
        <fullName evidence="2">Uncharacterized protein</fullName>
    </submittedName>
</protein>
<proteinExistence type="predicted"/>
<dbReference type="STRING" id="1817841.A3B10_03135"/>
<evidence type="ECO:0000313" key="2">
    <source>
        <dbReference type="EMBL" id="OGE96271.1"/>
    </source>
</evidence>
<dbReference type="AlphaFoldDB" id="A0A1F5Q257"/>
<comment type="caution">
    <text evidence="2">The sequence shown here is derived from an EMBL/GenBank/DDBJ whole genome shotgun (WGS) entry which is preliminary data.</text>
</comment>
<accession>A0A1F5Q257</accession>
<reference evidence="2 3" key="1">
    <citation type="journal article" date="2016" name="Nat. Commun.">
        <title>Thousands of microbial genomes shed light on interconnected biogeochemical processes in an aquifer system.</title>
        <authorList>
            <person name="Anantharaman K."/>
            <person name="Brown C.T."/>
            <person name="Hug L.A."/>
            <person name="Sharon I."/>
            <person name="Castelle C.J."/>
            <person name="Probst A.J."/>
            <person name="Thomas B.C."/>
            <person name="Singh A."/>
            <person name="Wilkins M.J."/>
            <person name="Karaoz U."/>
            <person name="Brodie E.L."/>
            <person name="Williams K.H."/>
            <person name="Hubbard S.S."/>
            <person name="Banfield J.F."/>
        </authorList>
    </citation>
    <scope>NUCLEOTIDE SEQUENCE [LARGE SCALE GENOMIC DNA]</scope>
</reference>
<dbReference type="Proteomes" id="UP000177281">
    <property type="component" value="Unassembled WGS sequence"/>
</dbReference>